<name>A0AAN7UM83_9PEZI</name>
<dbReference type="Proteomes" id="UP001305414">
    <property type="component" value="Unassembled WGS sequence"/>
</dbReference>
<evidence type="ECO:0000313" key="3">
    <source>
        <dbReference type="Proteomes" id="UP001305414"/>
    </source>
</evidence>
<reference evidence="2 3" key="1">
    <citation type="submission" date="2023-10" db="EMBL/GenBank/DDBJ databases">
        <title>Draft genome sequence of Xylaria bambusicola isolate GMP-LS, the root and basal stem rot pathogen of sugarcane in Indonesia.</title>
        <authorList>
            <person name="Selvaraj P."/>
            <person name="Muralishankar V."/>
            <person name="Muruganantham S."/>
            <person name="Sp S."/>
            <person name="Haryani S."/>
            <person name="Lau K.J.X."/>
            <person name="Naqvi N.I."/>
        </authorList>
    </citation>
    <scope>NUCLEOTIDE SEQUENCE [LARGE SCALE GENOMIC DNA]</scope>
    <source>
        <strain evidence="2">GMP-LS</strain>
    </source>
</reference>
<proteinExistence type="predicted"/>
<comment type="caution">
    <text evidence="2">The sequence shown here is derived from an EMBL/GenBank/DDBJ whole genome shotgun (WGS) entry which is preliminary data.</text>
</comment>
<dbReference type="EMBL" id="JAWHQM010000052">
    <property type="protein sequence ID" value="KAK5635395.1"/>
    <property type="molecule type" value="Genomic_DNA"/>
</dbReference>
<keyword evidence="3" id="KW-1185">Reference proteome</keyword>
<dbReference type="AlphaFoldDB" id="A0AAN7UM83"/>
<sequence>MNSPFHEGIIVDINRCITRWLDHILDNNQAEYTSEIVKVVGGIGPKGSRVLKVGEKHLRADCSYKYSPARTIQPALVVEVAWSQSTKKLQKKAKELIQESGGDIRTVVGLDFSGTYDSWDKIKEQWERTGRTQRGPACVFVWRAVFDRKTGKTSLDDEGQPKITESAHVFCDEHGKVNLSEYVCLELQDFIQERALREEGLDRPSLREVELVIDSPTLMRYYDNELQDQKTFDDETKPERDMKEAEKNAKKEKASAQQRAKQEKELGSVAGIRSWFPKHTYKLRLTEARLRRKGPPG</sequence>
<accession>A0AAN7UM83</accession>
<evidence type="ECO:0000313" key="2">
    <source>
        <dbReference type="EMBL" id="KAK5635395.1"/>
    </source>
</evidence>
<gene>
    <name evidence="2" type="ORF">RRF57_011107</name>
</gene>
<protein>
    <submittedName>
        <fullName evidence="2">Uncharacterized protein</fullName>
    </submittedName>
</protein>
<organism evidence="2 3">
    <name type="scientific">Xylaria bambusicola</name>
    <dbReference type="NCBI Taxonomy" id="326684"/>
    <lineage>
        <taxon>Eukaryota</taxon>
        <taxon>Fungi</taxon>
        <taxon>Dikarya</taxon>
        <taxon>Ascomycota</taxon>
        <taxon>Pezizomycotina</taxon>
        <taxon>Sordariomycetes</taxon>
        <taxon>Xylariomycetidae</taxon>
        <taxon>Xylariales</taxon>
        <taxon>Xylariaceae</taxon>
        <taxon>Xylaria</taxon>
    </lineage>
</organism>
<evidence type="ECO:0000256" key="1">
    <source>
        <dbReference type="SAM" id="MobiDB-lite"/>
    </source>
</evidence>
<feature type="region of interest" description="Disordered" evidence="1">
    <location>
        <begin position="232"/>
        <end position="266"/>
    </location>
</feature>